<accession>A0A0F3NDT1</accession>
<keyword evidence="10" id="KW-0694">RNA-binding</keyword>
<comment type="catalytic activity">
    <reaction evidence="1">
        <text>uridine(955/2504/2580) in 23S rRNA = pseudouridine(955/2504/2580) in 23S rRNA</text>
        <dbReference type="Rhea" id="RHEA:42528"/>
        <dbReference type="Rhea" id="RHEA-COMP:10099"/>
        <dbReference type="Rhea" id="RHEA-COMP:10100"/>
        <dbReference type="ChEBI" id="CHEBI:65314"/>
        <dbReference type="ChEBI" id="CHEBI:65315"/>
        <dbReference type="EC" id="5.4.99.24"/>
    </reaction>
</comment>
<dbReference type="SUPFAM" id="SSF55174">
    <property type="entry name" value="Alpha-L RNA-binding motif"/>
    <property type="match status" value="1"/>
</dbReference>
<gene>
    <name evidence="12" type="ORF">EMUCRT_0098</name>
</gene>
<protein>
    <recommendedName>
        <fullName evidence="5">Ribosomal large subunit pseudouridine synthase C</fullName>
        <ecNumber evidence="4">5.4.99.24</ecNumber>
    </recommendedName>
    <alternativeName>
        <fullName evidence="7">23S rRNA pseudouridine(955/2504/2580) synthase</fullName>
    </alternativeName>
    <alternativeName>
        <fullName evidence="8">rRNA pseudouridylate synthase C</fullName>
    </alternativeName>
    <alternativeName>
        <fullName evidence="9">rRNA-uridine isomerase C</fullName>
    </alternativeName>
</protein>
<dbReference type="PANTHER" id="PTHR21600">
    <property type="entry name" value="MITOCHONDRIAL RNA PSEUDOURIDINE SYNTHASE"/>
    <property type="match status" value="1"/>
</dbReference>
<dbReference type="GO" id="GO:0009982">
    <property type="term" value="F:pseudouridine synthase activity"/>
    <property type="evidence" value="ECO:0007669"/>
    <property type="project" value="InterPro"/>
</dbReference>
<dbReference type="PANTHER" id="PTHR21600:SF81">
    <property type="entry name" value="21S RRNA PSEUDOURIDINE(2819) SYNTHASE"/>
    <property type="match status" value="1"/>
</dbReference>
<dbReference type="AlphaFoldDB" id="A0A0F3NDT1"/>
<dbReference type="GO" id="GO:0140098">
    <property type="term" value="F:catalytic activity, acting on RNA"/>
    <property type="evidence" value="ECO:0007669"/>
    <property type="project" value="UniProtKB-ARBA"/>
</dbReference>
<dbReference type="InterPro" id="IPR020103">
    <property type="entry name" value="PsdUridine_synth_cat_dom_sf"/>
</dbReference>
<comment type="function">
    <text evidence="2">Responsible for synthesis of pseudouridine from uracil at positions 955, 2504 and 2580 in 23S ribosomal RNA.</text>
</comment>
<dbReference type="EMBL" id="LANU01000001">
    <property type="protein sequence ID" value="KJV65916.1"/>
    <property type="molecule type" value="Genomic_DNA"/>
</dbReference>
<evidence type="ECO:0000256" key="10">
    <source>
        <dbReference type="PROSITE-ProRule" id="PRU00182"/>
    </source>
</evidence>
<evidence type="ECO:0000256" key="4">
    <source>
        <dbReference type="ARBA" id="ARBA00012785"/>
    </source>
</evidence>
<dbReference type="PATRIC" id="fig|1359167.3.peg.95"/>
<dbReference type="Proteomes" id="UP000033546">
    <property type="component" value="Unassembled WGS sequence"/>
</dbReference>
<dbReference type="InterPro" id="IPR050188">
    <property type="entry name" value="RluA_PseudoU_synthase"/>
</dbReference>
<evidence type="ECO:0000256" key="9">
    <source>
        <dbReference type="ARBA" id="ARBA00033053"/>
    </source>
</evidence>
<comment type="caution">
    <text evidence="12">The sequence shown here is derived from an EMBL/GenBank/DDBJ whole genome shotgun (WGS) entry which is preliminary data.</text>
</comment>
<dbReference type="InterPro" id="IPR006224">
    <property type="entry name" value="PsdUridine_synth_RluA-like_CS"/>
</dbReference>
<dbReference type="GO" id="GO:0003723">
    <property type="term" value="F:RNA binding"/>
    <property type="evidence" value="ECO:0007669"/>
    <property type="project" value="UniProtKB-KW"/>
</dbReference>
<evidence type="ECO:0000256" key="8">
    <source>
        <dbReference type="ARBA" id="ARBA00031975"/>
    </source>
</evidence>
<feature type="domain" description="Pseudouridine synthase RsuA/RluA-like" evidence="11">
    <location>
        <begin position="98"/>
        <end position="246"/>
    </location>
</feature>
<comment type="similarity">
    <text evidence="3">Belongs to the pseudouridine synthase RluA family.</text>
</comment>
<dbReference type="GO" id="GO:0000455">
    <property type="term" value="P:enzyme-directed rRNA pseudouridine synthesis"/>
    <property type="evidence" value="ECO:0007669"/>
    <property type="project" value="TreeGrafter"/>
</dbReference>
<dbReference type="InterPro" id="IPR006145">
    <property type="entry name" value="PsdUridine_synth_RsuA/RluA"/>
</dbReference>
<proteinExistence type="inferred from homology"/>
<evidence type="ECO:0000256" key="2">
    <source>
        <dbReference type="ARBA" id="ARBA00002876"/>
    </source>
</evidence>
<evidence type="ECO:0000256" key="3">
    <source>
        <dbReference type="ARBA" id="ARBA00010876"/>
    </source>
</evidence>
<evidence type="ECO:0000259" key="11">
    <source>
        <dbReference type="Pfam" id="PF00849"/>
    </source>
</evidence>
<evidence type="ECO:0000256" key="5">
    <source>
        <dbReference type="ARBA" id="ARBA00017128"/>
    </source>
</evidence>
<name>A0A0F3NDT1_9RICK</name>
<evidence type="ECO:0000256" key="7">
    <source>
        <dbReference type="ARBA" id="ARBA00030705"/>
    </source>
</evidence>
<evidence type="ECO:0000313" key="13">
    <source>
        <dbReference type="Proteomes" id="UP000033546"/>
    </source>
</evidence>
<reference evidence="12 13" key="1">
    <citation type="submission" date="2015-02" db="EMBL/GenBank/DDBJ databases">
        <title>Genome Sequencing of Rickettsiales.</title>
        <authorList>
            <person name="Daugherty S.C."/>
            <person name="Su Q."/>
            <person name="Abolude K."/>
            <person name="Beier-Sexton M."/>
            <person name="Carlyon J.A."/>
            <person name="Carter R."/>
            <person name="Day N.P."/>
            <person name="Dumler S.J."/>
            <person name="Dyachenko V."/>
            <person name="Godinez A."/>
            <person name="Kurtti T.J."/>
            <person name="Lichay M."/>
            <person name="Mullins K.E."/>
            <person name="Ott S."/>
            <person name="Pappas-Brown V."/>
            <person name="Paris D.H."/>
            <person name="Patel P."/>
            <person name="Richards A.L."/>
            <person name="Sadzewicz L."/>
            <person name="Sears K."/>
            <person name="Seidman D."/>
            <person name="Sengamalay N."/>
            <person name="Stenos J."/>
            <person name="Tallon L.J."/>
            <person name="Vincent G."/>
            <person name="Fraser C.M."/>
            <person name="Munderloh U."/>
            <person name="Dunning-Hotopp J.C."/>
        </authorList>
    </citation>
    <scope>NUCLEOTIDE SEQUENCE [LARGE SCALE GENOMIC DNA]</scope>
    <source>
        <strain evidence="12 13">EmCRT</strain>
    </source>
</reference>
<dbReference type="InterPro" id="IPR036986">
    <property type="entry name" value="S4_RNA-bd_sf"/>
</dbReference>
<dbReference type="PROSITE" id="PS50889">
    <property type="entry name" value="S4"/>
    <property type="match status" value="1"/>
</dbReference>
<dbReference type="SUPFAM" id="SSF55120">
    <property type="entry name" value="Pseudouridine synthase"/>
    <property type="match status" value="1"/>
</dbReference>
<dbReference type="RefSeq" id="WP_052692773.1">
    <property type="nucleotide sequence ID" value="NZ_LANU01000001.1"/>
</dbReference>
<evidence type="ECO:0000313" key="12">
    <source>
        <dbReference type="EMBL" id="KJV65916.1"/>
    </source>
</evidence>
<dbReference type="Pfam" id="PF00849">
    <property type="entry name" value="PseudoU_synth_2"/>
    <property type="match status" value="1"/>
</dbReference>
<dbReference type="EC" id="5.4.99.24" evidence="4"/>
<sequence>MDKYYTVQEDDQNIRIDKFIRRELKIPQSLVEKFLRKGMILLDNMKVKSDTRINVGSVIYIKYNGVICEKKHSKKVSESDSDFLVSLIRNNILYKDDDVLVINKPTGISVQGGTKVKVSISDIVNKIIDGESMKIVHRLDKDTSGVLILARNARVSRLIMQEFKNRRVTKKYLALTQGIPENDIGQINHSIIKNKHTLSLEKIDNSCLQEAITLFSVLKKLPYDVGLLELKPVTGRKHQIRIHLSQIGCSIIGDKKYGKFCKHVLNDHLQLHAYSLSINIGTKELTFTAPIPSYMEDTIICIEEKLL</sequence>
<dbReference type="Gene3D" id="3.10.290.10">
    <property type="entry name" value="RNA-binding S4 domain"/>
    <property type="match status" value="1"/>
</dbReference>
<dbReference type="PROSITE" id="PS01129">
    <property type="entry name" value="PSI_RLU"/>
    <property type="match status" value="1"/>
</dbReference>
<dbReference type="CDD" id="cd02869">
    <property type="entry name" value="PseudoU_synth_RluA_like"/>
    <property type="match status" value="1"/>
</dbReference>
<organism evidence="12 13">
    <name type="scientific">Ehrlichia cf. muris str. EmCRT</name>
    <dbReference type="NCBI Taxonomy" id="1359167"/>
    <lineage>
        <taxon>Bacteria</taxon>
        <taxon>Pseudomonadati</taxon>
        <taxon>Pseudomonadota</taxon>
        <taxon>Alphaproteobacteria</taxon>
        <taxon>Rickettsiales</taxon>
        <taxon>Anaplasmataceae</taxon>
        <taxon>Ehrlichia</taxon>
    </lineage>
</organism>
<dbReference type="Gene3D" id="3.30.2350.10">
    <property type="entry name" value="Pseudouridine synthase"/>
    <property type="match status" value="1"/>
</dbReference>
<evidence type="ECO:0000256" key="1">
    <source>
        <dbReference type="ARBA" id="ARBA00000381"/>
    </source>
</evidence>
<keyword evidence="6" id="KW-0413">Isomerase</keyword>
<evidence type="ECO:0000256" key="6">
    <source>
        <dbReference type="ARBA" id="ARBA00023235"/>
    </source>
</evidence>